<evidence type="ECO:0000313" key="5">
    <source>
        <dbReference type="Proteomes" id="UP000285301"/>
    </source>
</evidence>
<reference evidence="4 5" key="1">
    <citation type="journal article" date="2018" name="Gigascience">
        <title>Genomes of trombidid mites reveal novel predicted allergens and laterally-transferred genes associated with secondary metabolism.</title>
        <authorList>
            <person name="Dong X."/>
            <person name="Chaisiri K."/>
            <person name="Xia D."/>
            <person name="Armstrong S.D."/>
            <person name="Fang Y."/>
            <person name="Donnelly M.J."/>
            <person name="Kadowaki T."/>
            <person name="McGarry J.W."/>
            <person name="Darby A.C."/>
            <person name="Makepeace B.L."/>
        </authorList>
    </citation>
    <scope>NUCLEOTIDE SEQUENCE [LARGE SCALE GENOMIC DNA]</scope>
    <source>
        <strain evidence="4">UoL-WK</strain>
    </source>
</reference>
<dbReference type="GO" id="GO:0006364">
    <property type="term" value="P:rRNA processing"/>
    <property type="evidence" value="ECO:0007669"/>
    <property type="project" value="InterPro"/>
</dbReference>
<gene>
    <name evidence="2" type="ORF">B4U79_00252</name>
    <name evidence="4" type="ORF">B4U79_09556</name>
    <name evidence="3" type="ORF">B4U79_15586</name>
</gene>
<dbReference type="GO" id="GO:0030515">
    <property type="term" value="F:snoRNA binding"/>
    <property type="evidence" value="ECO:0007669"/>
    <property type="project" value="TreeGrafter"/>
</dbReference>
<dbReference type="EMBL" id="NCKU01000410">
    <property type="protein sequence ID" value="RWS15607.1"/>
    <property type="molecule type" value="Genomic_DNA"/>
</dbReference>
<evidence type="ECO:0000313" key="2">
    <source>
        <dbReference type="EMBL" id="RWS15079.1"/>
    </source>
</evidence>
<dbReference type="FunFam" id="3.40.50.10480:FF:000001">
    <property type="entry name" value="IMP4, U3 small nucleolar ribonucleoprotein"/>
    <property type="match status" value="1"/>
</dbReference>
<dbReference type="EMBL" id="NCKU01000409">
    <property type="protein sequence ID" value="RWS15609.1"/>
    <property type="molecule type" value="Genomic_DNA"/>
</dbReference>
<dbReference type="STRING" id="1965070.A0A3S3PSH5"/>
<comment type="caution">
    <text evidence="4">The sequence shown here is derived from an EMBL/GenBank/DDBJ whole genome shotgun (WGS) entry which is preliminary data.</text>
</comment>
<dbReference type="Pfam" id="PF04427">
    <property type="entry name" value="Brix"/>
    <property type="match status" value="1"/>
</dbReference>
<evidence type="ECO:0000259" key="1">
    <source>
        <dbReference type="PROSITE" id="PS50833"/>
    </source>
</evidence>
<dbReference type="InterPro" id="IPR044281">
    <property type="entry name" value="IMP4/RPF1"/>
</dbReference>
<dbReference type="InterPro" id="IPR007109">
    <property type="entry name" value="Brix"/>
</dbReference>
<accession>A0A3S3PSH5</accession>
<dbReference type="Gene3D" id="3.40.50.10480">
    <property type="entry name" value="Probable brix-domain ribosomal biogenesis protein"/>
    <property type="match status" value="1"/>
</dbReference>
<sequence length="325" mass="37569">KATTETEARVPLPQIARRAAKIGRRTEGENQRGNRRLHSSIFRFSNRLHFYFKLVYGPFLQLQKSENKQIPTDLAKGALDLAAVLEWDDEAGEQTTNHEDDEYIWAGVEDPKIVITTSRDPSARLKQFAKELKLIFPNSQRLNRGNYEVKKLIDACRANDVTDFIVVHETRGQPDGLIICHLPYGPTAYFQLLNTVMRHDIADIGKMSEAYPHLIFHNFKSRLGRRVTSILKYLFPVPKEDSKRVITFANQDDYISFRHHVYKKIDGEIELTEVGPRFEMRLYEIKLGTLDSINAADTEWVLKPYMNTAKKRQLLSDSNTVQYNK</sequence>
<dbReference type="SMART" id="SM00879">
    <property type="entry name" value="Brix"/>
    <property type="match status" value="1"/>
</dbReference>
<dbReference type="PANTHER" id="PTHR22734:SF2">
    <property type="entry name" value="U3 SMALL NUCLEOLAR RIBONUCLEOPROTEIN PROTEIN IMP4"/>
    <property type="match status" value="1"/>
</dbReference>
<reference evidence="4" key="2">
    <citation type="submission" date="2018-11" db="EMBL/GenBank/DDBJ databases">
        <title>Trombidioid mite genomics.</title>
        <authorList>
            <person name="Dong X."/>
        </authorList>
    </citation>
    <scope>NUCLEOTIDE SEQUENCE</scope>
    <source>
        <strain evidence="4">UoL-WK</strain>
    </source>
</reference>
<keyword evidence="4" id="KW-0687">Ribonucleoprotein</keyword>
<dbReference type="GO" id="GO:0032040">
    <property type="term" value="C:small-subunit processome"/>
    <property type="evidence" value="ECO:0007669"/>
    <property type="project" value="TreeGrafter"/>
</dbReference>
<dbReference type="SUPFAM" id="SSF52954">
    <property type="entry name" value="Class II aaRS ABD-related"/>
    <property type="match status" value="1"/>
</dbReference>
<organism evidence="4 5">
    <name type="scientific">Dinothrombium tinctorium</name>
    <dbReference type="NCBI Taxonomy" id="1965070"/>
    <lineage>
        <taxon>Eukaryota</taxon>
        <taxon>Metazoa</taxon>
        <taxon>Ecdysozoa</taxon>
        <taxon>Arthropoda</taxon>
        <taxon>Chelicerata</taxon>
        <taxon>Arachnida</taxon>
        <taxon>Acari</taxon>
        <taxon>Acariformes</taxon>
        <taxon>Trombidiformes</taxon>
        <taxon>Prostigmata</taxon>
        <taxon>Anystina</taxon>
        <taxon>Parasitengona</taxon>
        <taxon>Trombidioidea</taxon>
        <taxon>Trombidiidae</taxon>
        <taxon>Dinothrombium</taxon>
    </lineage>
</organism>
<protein>
    <submittedName>
        <fullName evidence="4">U3 small nucleolar ribonucleoprotein IMP4-like protein</fullName>
    </submittedName>
</protein>
<dbReference type="PANTHER" id="PTHR22734">
    <property type="entry name" value="U3 SMALL NUCLEOLAR RIBONUCLEOPROTEIN PROTEIN IMP4"/>
    <property type="match status" value="1"/>
</dbReference>
<name>A0A3S3PSH5_9ACAR</name>
<proteinExistence type="predicted"/>
<evidence type="ECO:0000313" key="4">
    <source>
        <dbReference type="EMBL" id="RWS15609.1"/>
    </source>
</evidence>
<dbReference type="PROSITE" id="PS50833">
    <property type="entry name" value="BRIX"/>
    <property type="match status" value="1"/>
</dbReference>
<dbReference type="AlphaFoldDB" id="A0A3S3PSH5"/>
<feature type="domain" description="Brix" evidence="1">
    <location>
        <begin position="111"/>
        <end position="291"/>
    </location>
</feature>
<dbReference type="GO" id="GO:0042274">
    <property type="term" value="P:ribosomal small subunit biogenesis"/>
    <property type="evidence" value="ECO:0007669"/>
    <property type="project" value="UniProtKB-ARBA"/>
</dbReference>
<keyword evidence="5" id="KW-1185">Reference proteome</keyword>
<dbReference type="Proteomes" id="UP000285301">
    <property type="component" value="Unassembled WGS sequence"/>
</dbReference>
<dbReference type="GO" id="GO:0042134">
    <property type="term" value="F:rRNA primary transcript binding"/>
    <property type="evidence" value="ECO:0007669"/>
    <property type="project" value="InterPro"/>
</dbReference>
<dbReference type="EMBL" id="NCKU01000551">
    <property type="protein sequence ID" value="RWS15079.1"/>
    <property type="molecule type" value="Genomic_DNA"/>
</dbReference>
<feature type="non-terminal residue" evidence="4">
    <location>
        <position position="1"/>
    </location>
</feature>
<dbReference type="GO" id="GO:0005654">
    <property type="term" value="C:nucleoplasm"/>
    <property type="evidence" value="ECO:0007669"/>
    <property type="project" value="UniProtKB-ARBA"/>
</dbReference>
<evidence type="ECO:0000313" key="3">
    <source>
        <dbReference type="EMBL" id="RWS15607.1"/>
    </source>
</evidence>
<dbReference type="OrthoDB" id="10253204at2759"/>
<dbReference type="GO" id="GO:0034457">
    <property type="term" value="C:Mpp10 complex"/>
    <property type="evidence" value="ECO:0007669"/>
    <property type="project" value="UniProtKB-ARBA"/>
</dbReference>